<sequence>MMDVSQLPPLSNDGSLVKNFIAQLRAYRPPSPTISESDRTPAERYVDRWLSNSKQSTAVSGSENERSTSQQENQISSKADTTYKDHGFVARWAAEHLKPET</sequence>
<dbReference type="AlphaFoldDB" id="S6CVM0"/>
<evidence type="ECO:0000313" key="3">
    <source>
        <dbReference type="EMBL" id="CCQ71116.1"/>
    </source>
</evidence>
<dbReference type="EMBL" id="HF586473">
    <property type="protein sequence ID" value="CCQ71116.1"/>
    <property type="molecule type" value="Genomic_DNA"/>
</dbReference>
<feature type="compositionally biased region" description="Polar residues" evidence="1">
    <location>
        <begin position="50"/>
        <end position="80"/>
    </location>
</feature>
<protein>
    <submittedName>
        <fullName evidence="2">Cc_single_20.4</fullName>
    </submittedName>
</protein>
<evidence type="ECO:0000313" key="2">
    <source>
        <dbReference type="EMBL" id="CAG5092374.1"/>
    </source>
</evidence>
<accession>S6CVM0</accession>
<evidence type="ECO:0000256" key="1">
    <source>
        <dbReference type="SAM" id="MobiDB-lite"/>
    </source>
</evidence>
<organism evidence="3">
    <name type="scientific">Cotesia congregata</name>
    <name type="common">Parasitoid wasp</name>
    <name type="synonym">Apanteles congregatus</name>
    <dbReference type="NCBI Taxonomy" id="51543"/>
    <lineage>
        <taxon>Eukaryota</taxon>
        <taxon>Metazoa</taxon>
        <taxon>Ecdysozoa</taxon>
        <taxon>Arthropoda</taxon>
        <taxon>Hexapoda</taxon>
        <taxon>Insecta</taxon>
        <taxon>Pterygota</taxon>
        <taxon>Neoptera</taxon>
        <taxon>Endopterygota</taxon>
        <taxon>Hymenoptera</taxon>
        <taxon>Apocrita</taxon>
        <taxon>Ichneumonoidea</taxon>
        <taxon>Braconidae</taxon>
        <taxon>Microgastrinae</taxon>
        <taxon>Cotesia</taxon>
    </lineage>
</organism>
<reference evidence="3" key="1">
    <citation type="journal article" date="2013" name="Philos. Trans. R. Soc. Lond., B, Biol. Sci.">
        <title>Functional endogenous viral elements in the genome of the parasitoid wasp Cotesia congregata: insights into the evolutionary dynamics of bracoviruses.</title>
        <authorList>
            <person name="Bezier A."/>
            <person name="Louis F."/>
            <person name="Jancek S."/>
            <person name="Periquet G."/>
            <person name="Theze J."/>
            <person name="Gyapay G."/>
            <person name="Musset K."/>
            <person name="Lesobre J."/>
            <person name="Lenoble P."/>
            <person name="Dupuy C."/>
            <person name="Gundersen-Rindal D."/>
            <person name="Herniou E.A.Drezen.J.M."/>
        </authorList>
    </citation>
    <scope>NUCLEOTIDE SEQUENCE</scope>
</reference>
<feature type="region of interest" description="Disordered" evidence="1">
    <location>
        <begin position="48"/>
        <end position="82"/>
    </location>
</feature>
<keyword evidence="4" id="KW-1185">Reference proteome</keyword>
<proteinExistence type="predicted"/>
<reference evidence="2" key="2">
    <citation type="submission" date="2021-04" db="EMBL/GenBank/DDBJ databases">
        <authorList>
            <person name="Chebbi M.A.C M."/>
        </authorList>
    </citation>
    <scope>NUCLEOTIDE SEQUENCE</scope>
</reference>
<gene>
    <name evidence="3" type="primary">CcBV_20.4</name>
    <name evidence="2" type="ORF">HICCMSTLAB_LOCUS6093</name>
</gene>
<name>S6CVM0_COTCN</name>
<dbReference type="EMBL" id="CAJNRD030001120">
    <property type="protein sequence ID" value="CAG5092374.1"/>
    <property type="molecule type" value="Genomic_DNA"/>
</dbReference>
<dbReference type="Proteomes" id="UP000786811">
    <property type="component" value="Unassembled WGS sequence"/>
</dbReference>
<evidence type="ECO:0000313" key="4">
    <source>
        <dbReference type="Proteomes" id="UP000786811"/>
    </source>
</evidence>